<gene>
    <name evidence="2" type="ORF">AHOG_22605</name>
</gene>
<dbReference type="InterPro" id="IPR052353">
    <property type="entry name" value="Benzoxazolinone_Detox_Enz"/>
</dbReference>
<dbReference type="KEGG" id="ahg:AHOG_22605"/>
<accession>A0A221W8S5</accession>
<protein>
    <submittedName>
        <fullName evidence="2">6-N-hydroxylaminopurine resistance protein</fullName>
    </submittedName>
</protein>
<name>A0A221W8S5_9PSEU</name>
<evidence type="ECO:0000313" key="2">
    <source>
        <dbReference type="EMBL" id="ASO22134.1"/>
    </source>
</evidence>
<dbReference type="PANTHER" id="PTHR30212">
    <property type="entry name" value="PROTEIN YIIM"/>
    <property type="match status" value="1"/>
</dbReference>
<evidence type="ECO:0000259" key="1">
    <source>
        <dbReference type="PROSITE" id="PS51340"/>
    </source>
</evidence>
<organism evidence="2 3">
    <name type="scientific">Actinoalloteichus hoggarensis</name>
    <dbReference type="NCBI Taxonomy" id="1470176"/>
    <lineage>
        <taxon>Bacteria</taxon>
        <taxon>Bacillati</taxon>
        <taxon>Actinomycetota</taxon>
        <taxon>Actinomycetes</taxon>
        <taxon>Pseudonocardiales</taxon>
        <taxon>Pseudonocardiaceae</taxon>
        <taxon>Actinoalloteichus</taxon>
    </lineage>
</organism>
<dbReference type="SUPFAM" id="SSF50800">
    <property type="entry name" value="PK beta-barrel domain-like"/>
    <property type="match status" value="1"/>
</dbReference>
<feature type="domain" description="MOSC" evidence="1">
    <location>
        <begin position="48"/>
        <end position="182"/>
    </location>
</feature>
<dbReference type="GO" id="GO:0030170">
    <property type="term" value="F:pyridoxal phosphate binding"/>
    <property type="evidence" value="ECO:0007669"/>
    <property type="project" value="InterPro"/>
</dbReference>
<dbReference type="EMBL" id="CP022521">
    <property type="protein sequence ID" value="ASO22134.1"/>
    <property type="molecule type" value="Genomic_DNA"/>
</dbReference>
<dbReference type="Proteomes" id="UP000204221">
    <property type="component" value="Chromosome"/>
</dbReference>
<dbReference type="Pfam" id="PF03473">
    <property type="entry name" value="MOSC"/>
    <property type="match status" value="1"/>
</dbReference>
<dbReference type="GO" id="GO:0030151">
    <property type="term" value="F:molybdenum ion binding"/>
    <property type="evidence" value="ECO:0007669"/>
    <property type="project" value="InterPro"/>
</dbReference>
<dbReference type="InterPro" id="IPR011037">
    <property type="entry name" value="Pyrv_Knase-like_insert_dom_sf"/>
</dbReference>
<dbReference type="GO" id="GO:0003824">
    <property type="term" value="F:catalytic activity"/>
    <property type="evidence" value="ECO:0007669"/>
    <property type="project" value="InterPro"/>
</dbReference>
<dbReference type="PANTHER" id="PTHR30212:SF2">
    <property type="entry name" value="PROTEIN YIIM"/>
    <property type="match status" value="1"/>
</dbReference>
<sequence>MVTRKALYSQDADSLALPLMGTVHSVNLAVVRTGDWTGRLGRTGIDKRPAPGRVHVSVGGVTGDTVVDTANHGAVCQAVYAFGIEDLAHWSSVLGRELVPGNAGENLSVGGTDVNDLVIGQRLRVGETVLRVTGPRIPCRVFAGFWSATGFVKRFTEHGRPGAYFAVEEPGEVWAGASIEALSTPDHGVTVAEVFGVLRGRRRELDAHVAQALDDLPAAWAEDARGRMALATR</sequence>
<evidence type="ECO:0000313" key="3">
    <source>
        <dbReference type="Proteomes" id="UP000204221"/>
    </source>
</evidence>
<dbReference type="Gene3D" id="2.40.33.20">
    <property type="entry name" value="PK beta-barrel domain-like"/>
    <property type="match status" value="1"/>
</dbReference>
<reference evidence="2 3" key="1">
    <citation type="submission" date="2017-07" db="EMBL/GenBank/DDBJ databases">
        <title>Complete genome sequence of Actinoalloteichus hoggarensis DSM 45943, type strain of Actinoalloteichus hoggarensis.</title>
        <authorList>
            <person name="Ruckert C."/>
            <person name="Nouioui I."/>
            <person name="Willmese J."/>
            <person name="van Wezel G."/>
            <person name="Klenk H.-P."/>
            <person name="Kalinowski J."/>
            <person name="Zotchev S.B."/>
        </authorList>
    </citation>
    <scope>NUCLEOTIDE SEQUENCE [LARGE SCALE GENOMIC DNA]</scope>
    <source>
        <strain evidence="2 3">DSM 45943</strain>
    </source>
</reference>
<dbReference type="InterPro" id="IPR005302">
    <property type="entry name" value="MoCF_Sase_C"/>
</dbReference>
<keyword evidence="3" id="KW-1185">Reference proteome</keyword>
<proteinExistence type="predicted"/>
<dbReference type="PROSITE" id="PS51340">
    <property type="entry name" value="MOSC"/>
    <property type="match status" value="1"/>
</dbReference>
<dbReference type="AlphaFoldDB" id="A0A221W8S5"/>